<dbReference type="SUPFAM" id="SSF75304">
    <property type="entry name" value="Amidase signature (AS) enzymes"/>
    <property type="match status" value="1"/>
</dbReference>
<evidence type="ECO:0000259" key="1">
    <source>
        <dbReference type="Pfam" id="PF01425"/>
    </source>
</evidence>
<dbReference type="InterPro" id="IPR020556">
    <property type="entry name" value="Amidase_CS"/>
</dbReference>
<reference evidence="2 3" key="1">
    <citation type="submission" date="2013-02" db="EMBL/GenBank/DDBJ databases">
        <title>The Genome Sequence of Acinetobacter schindleri CIP 107287.</title>
        <authorList>
            <consortium name="The Broad Institute Genome Sequencing Platform"/>
            <consortium name="The Broad Institute Genome Sequencing Center for Infectious Disease"/>
            <person name="Cerqueira G."/>
            <person name="Feldgarden M."/>
            <person name="Courvalin P."/>
            <person name="Perichon B."/>
            <person name="Grillot-Courvalin C."/>
            <person name="Clermont D."/>
            <person name="Rocha E."/>
            <person name="Yoon E.-J."/>
            <person name="Nemec A."/>
            <person name="Walker B."/>
            <person name="Young S.K."/>
            <person name="Zeng Q."/>
            <person name="Gargeya S."/>
            <person name="Fitzgerald M."/>
            <person name="Haas B."/>
            <person name="Abouelleil A."/>
            <person name="Alvarado L."/>
            <person name="Arachchi H.M."/>
            <person name="Berlin A.M."/>
            <person name="Chapman S.B."/>
            <person name="Dewar J."/>
            <person name="Goldberg J."/>
            <person name="Griggs A."/>
            <person name="Gujja S."/>
            <person name="Hansen M."/>
            <person name="Howarth C."/>
            <person name="Imamovic A."/>
            <person name="Larimer J."/>
            <person name="McCowan C."/>
            <person name="Murphy C."/>
            <person name="Neiman D."/>
            <person name="Pearson M."/>
            <person name="Priest M."/>
            <person name="Roberts A."/>
            <person name="Saif S."/>
            <person name="Shea T."/>
            <person name="Sisk P."/>
            <person name="Sykes S."/>
            <person name="Wortman J."/>
            <person name="Nusbaum C."/>
            <person name="Birren B."/>
        </authorList>
    </citation>
    <scope>NUCLEOTIDE SEQUENCE [LARGE SCALE GENOMIC DNA]</scope>
    <source>
        <strain evidence="2 3">CIP 107287</strain>
    </source>
</reference>
<name>N8Z8M0_9GAMM</name>
<dbReference type="InterPro" id="IPR023631">
    <property type="entry name" value="Amidase_dom"/>
</dbReference>
<feature type="domain" description="Amidase" evidence="1">
    <location>
        <begin position="17"/>
        <end position="173"/>
    </location>
</feature>
<dbReference type="GO" id="GO:0003824">
    <property type="term" value="F:catalytic activity"/>
    <property type="evidence" value="ECO:0007669"/>
    <property type="project" value="InterPro"/>
</dbReference>
<dbReference type="RefSeq" id="WP_004890250.1">
    <property type="nucleotide sequence ID" value="NZ_KB849574.1"/>
</dbReference>
<gene>
    <name evidence="2" type="ORF">F955_00424</name>
</gene>
<proteinExistence type="predicted"/>
<dbReference type="Pfam" id="PF01425">
    <property type="entry name" value="Amidase"/>
    <property type="match status" value="2"/>
</dbReference>
<dbReference type="Gene3D" id="3.90.1300.10">
    <property type="entry name" value="Amidase signature (AS) domain"/>
    <property type="match status" value="1"/>
</dbReference>
<protein>
    <recommendedName>
        <fullName evidence="1">Amidase domain-containing protein</fullName>
    </recommendedName>
</protein>
<dbReference type="InterPro" id="IPR000120">
    <property type="entry name" value="Amidase"/>
</dbReference>
<dbReference type="PROSITE" id="PS00571">
    <property type="entry name" value="AMIDASES"/>
    <property type="match status" value="1"/>
</dbReference>
<sequence length="377" mass="40445">MNSVYEATLIGSGRHRVIIKDSIDIKGLRTTLGSCALLDVAPATKNADVINHLLAHDCQIVGKAVMHELAYGITGINYHFGTPTNPKYPELIPGGSSSGSAAAIAENLAEFSLGTDTGGSIRMPAACCGVYGLKPTFARVSRNGVHPKDTSLDCVGPFANSVDAIELAMQCIDPTFKPFPLINKPPRLALLDVDAEEVVKSTLLQELENTSIAYEVVKAESFKAAFEAGMHVINYETWQAFGHLTETGKIADDVQQRLLKASATTLEQVDNANQIREKFRKEIDDILEKFDAICLPTLPQIPPKVVDAANTVAFLNLTALVRPFNLSGHPAITIPYETAQGQPVGLQLVAKHHADEQLCAIAKYISDANKSAQGASS</sequence>
<dbReference type="PANTHER" id="PTHR11895">
    <property type="entry name" value="TRANSAMIDASE"/>
    <property type="match status" value="1"/>
</dbReference>
<dbReference type="PATRIC" id="fig|1217988.3.peg.402"/>
<evidence type="ECO:0000313" key="3">
    <source>
        <dbReference type="Proteomes" id="UP000018440"/>
    </source>
</evidence>
<dbReference type="Proteomes" id="UP000018440">
    <property type="component" value="Unassembled WGS sequence"/>
</dbReference>
<dbReference type="InterPro" id="IPR036928">
    <property type="entry name" value="AS_sf"/>
</dbReference>
<dbReference type="AlphaFoldDB" id="N8Z8M0"/>
<accession>N8Z8M0</accession>
<dbReference type="EMBL" id="APPQ01000019">
    <property type="protein sequence ID" value="ENV45432.1"/>
    <property type="molecule type" value="Genomic_DNA"/>
</dbReference>
<dbReference type="HOGENOM" id="CLU_009600_0_3_6"/>
<organism evidence="2 3">
    <name type="scientific">Acinetobacter schindleri CIP 107287</name>
    <dbReference type="NCBI Taxonomy" id="1217988"/>
    <lineage>
        <taxon>Bacteria</taxon>
        <taxon>Pseudomonadati</taxon>
        <taxon>Pseudomonadota</taxon>
        <taxon>Gammaproteobacteria</taxon>
        <taxon>Moraxellales</taxon>
        <taxon>Moraxellaceae</taxon>
        <taxon>Acinetobacter</taxon>
    </lineage>
</organism>
<comment type="caution">
    <text evidence="2">The sequence shown here is derived from an EMBL/GenBank/DDBJ whole genome shotgun (WGS) entry which is preliminary data.</text>
</comment>
<dbReference type="PANTHER" id="PTHR11895:SF151">
    <property type="entry name" value="GLUTAMYL-TRNA(GLN) AMIDOTRANSFERASE SUBUNIT A"/>
    <property type="match status" value="1"/>
</dbReference>
<feature type="domain" description="Amidase" evidence="1">
    <location>
        <begin position="198"/>
        <end position="359"/>
    </location>
</feature>
<evidence type="ECO:0000313" key="2">
    <source>
        <dbReference type="EMBL" id="ENV45432.1"/>
    </source>
</evidence>